<evidence type="ECO:0000256" key="4">
    <source>
        <dbReference type="ARBA" id="ARBA00022927"/>
    </source>
</evidence>
<reference evidence="7" key="1">
    <citation type="submission" date="2022-08" db="EMBL/GenBank/DDBJ databases">
        <title>Novel sulfate-reducing endosymbionts in the free-living metamonad Anaeramoeba.</title>
        <authorList>
            <person name="Jerlstrom-Hultqvist J."/>
            <person name="Cepicka I."/>
            <person name="Gallot-Lavallee L."/>
            <person name="Salas-Leiva D."/>
            <person name="Curtis B.A."/>
            <person name="Zahonova K."/>
            <person name="Pipaliya S."/>
            <person name="Dacks J."/>
            <person name="Roger A.J."/>
        </authorList>
    </citation>
    <scope>NUCLEOTIDE SEQUENCE</scope>
    <source>
        <strain evidence="7">Schooner1</strain>
    </source>
</reference>
<comment type="caution">
    <text evidence="7">The sequence shown here is derived from an EMBL/GenBank/DDBJ whole genome shotgun (WGS) entry which is preliminary data.</text>
</comment>
<dbReference type="SMART" id="SM00185">
    <property type="entry name" value="ARM"/>
    <property type="match status" value="7"/>
</dbReference>
<protein>
    <recommendedName>
        <fullName evidence="5">Importin subunit alpha</fullName>
    </recommendedName>
</protein>
<accession>A0ABQ8YNL4</accession>
<evidence type="ECO:0000256" key="3">
    <source>
        <dbReference type="ARBA" id="ARBA00022737"/>
    </source>
</evidence>
<proteinExistence type="inferred from homology"/>
<name>A0ABQ8YNL4_9EUKA</name>
<dbReference type="SUPFAM" id="SSF48371">
    <property type="entry name" value="ARM repeat"/>
    <property type="match status" value="1"/>
</dbReference>
<dbReference type="EMBL" id="JAOAOG010000137">
    <property type="protein sequence ID" value="KAJ6246180.1"/>
    <property type="molecule type" value="Genomic_DNA"/>
</dbReference>
<gene>
    <name evidence="7" type="ORF">M0813_19549</name>
</gene>
<evidence type="ECO:0000313" key="8">
    <source>
        <dbReference type="Proteomes" id="UP001150062"/>
    </source>
</evidence>
<sequence>MSFSAKLKKRREKFKQTSKNEQSIQSREKLTYQISKKNKENKLQAKRRYKDQLTEFQKLELDQLDRSEIREKIIAYSNTLKQNRTGKILEIVRDLKNYTCITNDPPLDIIVNSSLVPSLVRLLEYEFDFKVQLNVAVCLSNISSTNTYNINCLYSDGCIEGFLKLLLNNDNPELLNIAILTLGNFELLKKQKTQQGDFTIESLWTLSYLSSGSSPHRDFIIQNDILSSIVKLLEYGITGAHVPSLRILSNISSGSEEQVQAVIESGVLKLIKLYLGNVKSKLRFESCWLLSNICSGTAQQIRSVFDPNIISLLISILKNDSQDICLQASYVVYNIICLKNPDQIEFFKTKGLFKALCDCLNIDNVDLLYNTLGIIEIVLQIESETETELKDNNSLAYIKLFERYGVIELIEKLIDYPNERISSSATFLIDNYFYKENTKEIENDIELDFD</sequence>
<dbReference type="InterPro" id="IPR000225">
    <property type="entry name" value="Armadillo"/>
</dbReference>
<feature type="compositionally biased region" description="Basic residues" evidence="6">
    <location>
        <begin position="1"/>
        <end position="13"/>
    </location>
</feature>
<evidence type="ECO:0000256" key="6">
    <source>
        <dbReference type="SAM" id="MobiDB-lite"/>
    </source>
</evidence>
<keyword evidence="4 5" id="KW-0653">Protein transport</keyword>
<dbReference type="Gene3D" id="1.25.10.10">
    <property type="entry name" value="Leucine-rich Repeat Variant"/>
    <property type="match status" value="2"/>
</dbReference>
<dbReference type="InterPro" id="IPR024931">
    <property type="entry name" value="Importin_alpha"/>
</dbReference>
<keyword evidence="3" id="KW-0677">Repeat</keyword>
<evidence type="ECO:0000256" key="2">
    <source>
        <dbReference type="ARBA" id="ARBA00022448"/>
    </source>
</evidence>
<keyword evidence="2 5" id="KW-0813">Transport</keyword>
<organism evidence="7 8">
    <name type="scientific">Anaeramoeba flamelloides</name>
    <dbReference type="NCBI Taxonomy" id="1746091"/>
    <lineage>
        <taxon>Eukaryota</taxon>
        <taxon>Metamonada</taxon>
        <taxon>Anaeramoebidae</taxon>
        <taxon>Anaeramoeba</taxon>
    </lineage>
</organism>
<dbReference type="InterPro" id="IPR011989">
    <property type="entry name" value="ARM-like"/>
</dbReference>
<dbReference type="InterPro" id="IPR016024">
    <property type="entry name" value="ARM-type_fold"/>
</dbReference>
<evidence type="ECO:0000256" key="1">
    <source>
        <dbReference type="ARBA" id="ARBA00010394"/>
    </source>
</evidence>
<dbReference type="PANTHER" id="PTHR23316">
    <property type="entry name" value="IMPORTIN ALPHA"/>
    <property type="match status" value="1"/>
</dbReference>
<keyword evidence="8" id="KW-1185">Reference proteome</keyword>
<dbReference type="Pfam" id="PF00514">
    <property type="entry name" value="Arm"/>
    <property type="match status" value="2"/>
</dbReference>
<feature type="region of interest" description="Disordered" evidence="6">
    <location>
        <begin position="1"/>
        <end position="31"/>
    </location>
</feature>
<dbReference type="PIRSF" id="PIRSF005673">
    <property type="entry name" value="Importin_alpha"/>
    <property type="match status" value="1"/>
</dbReference>
<evidence type="ECO:0000256" key="5">
    <source>
        <dbReference type="PIRNR" id="PIRNR005673"/>
    </source>
</evidence>
<dbReference type="Proteomes" id="UP001150062">
    <property type="component" value="Unassembled WGS sequence"/>
</dbReference>
<evidence type="ECO:0000313" key="7">
    <source>
        <dbReference type="EMBL" id="KAJ6246180.1"/>
    </source>
</evidence>
<comment type="similarity">
    <text evidence="1 5">Belongs to the importin alpha family.</text>
</comment>